<dbReference type="EMBL" id="LT629690">
    <property type="protein sequence ID" value="SDF27406.1"/>
    <property type="molecule type" value="Genomic_DNA"/>
</dbReference>
<evidence type="ECO:0000256" key="1">
    <source>
        <dbReference type="SAM" id="Phobius"/>
    </source>
</evidence>
<protein>
    <submittedName>
        <fullName evidence="2">Uncharacterized protein</fullName>
    </submittedName>
</protein>
<proteinExistence type="predicted"/>
<dbReference type="OrthoDB" id="123443at2"/>
<dbReference type="RefSeq" id="WP_083344940.1">
    <property type="nucleotide sequence ID" value="NZ_LT629690.1"/>
</dbReference>
<evidence type="ECO:0000313" key="3">
    <source>
        <dbReference type="Proteomes" id="UP000182427"/>
    </source>
</evidence>
<name>A0A1G7JRB8_9BACT</name>
<feature type="transmembrane region" description="Helical" evidence="1">
    <location>
        <begin position="20"/>
        <end position="39"/>
    </location>
</feature>
<keyword evidence="1" id="KW-0812">Transmembrane</keyword>
<reference evidence="2 3" key="1">
    <citation type="submission" date="2016-10" db="EMBL/GenBank/DDBJ databases">
        <authorList>
            <person name="de Groot N.N."/>
        </authorList>
    </citation>
    <scope>NUCLEOTIDE SEQUENCE [LARGE SCALE GENOMIC DNA]</scope>
    <source>
        <strain evidence="2 3">GAS232</strain>
    </source>
</reference>
<accession>A0A1G7JRB8</accession>
<feature type="transmembrane region" description="Helical" evidence="1">
    <location>
        <begin position="76"/>
        <end position="101"/>
    </location>
</feature>
<dbReference type="AlphaFoldDB" id="A0A1G7JRB8"/>
<organism evidence="2 3">
    <name type="scientific">Terriglobus roseus</name>
    <dbReference type="NCBI Taxonomy" id="392734"/>
    <lineage>
        <taxon>Bacteria</taxon>
        <taxon>Pseudomonadati</taxon>
        <taxon>Acidobacteriota</taxon>
        <taxon>Terriglobia</taxon>
        <taxon>Terriglobales</taxon>
        <taxon>Acidobacteriaceae</taxon>
        <taxon>Terriglobus</taxon>
    </lineage>
</organism>
<keyword evidence="1" id="KW-0472">Membrane</keyword>
<gene>
    <name evidence="2" type="ORF">SAMN05444167_1920</name>
</gene>
<keyword evidence="3" id="KW-1185">Reference proteome</keyword>
<dbReference type="Proteomes" id="UP000182427">
    <property type="component" value="Chromosome I"/>
</dbReference>
<sequence>MAYLHNHHRIAFMDWRQRSLLRANLLVLLSLTVSFWLSNFPYNRANPWLVIPLLFSLIGTVDTLRCMRTKWNWYHGGVVLCAYMDLMCVCVILFFLVYPFWL</sequence>
<keyword evidence="1" id="KW-1133">Transmembrane helix</keyword>
<evidence type="ECO:0000313" key="2">
    <source>
        <dbReference type="EMBL" id="SDF27406.1"/>
    </source>
</evidence>
<feature type="transmembrane region" description="Helical" evidence="1">
    <location>
        <begin position="45"/>
        <end position="64"/>
    </location>
</feature>